<dbReference type="EMBL" id="LAZR01001145">
    <property type="protein sequence ID" value="KKN49905.1"/>
    <property type="molecule type" value="Genomic_DNA"/>
</dbReference>
<accession>A0A0F9R002</accession>
<dbReference type="AlphaFoldDB" id="A0A0F9R002"/>
<sequence>TMTNSATVDTGVADGTTTGQIGIACGTLSYRDVTTDGNNPGGYAWFWIEGVCPMDITMLSGVANAGIDMSTVGGVAAGLPIGPEADTSVLFFDGGEITDNKCGYSFATDA</sequence>
<feature type="non-terminal residue" evidence="1">
    <location>
        <position position="1"/>
    </location>
</feature>
<gene>
    <name evidence="1" type="ORF">LCGC14_0638310</name>
</gene>
<proteinExistence type="predicted"/>
<name>A0A0F9R002_9ZZZZ</name>
<comment type="caution">
    <text evidence="1">The sequence shown here is derived from an EMBL/GenBank/DDBJ whole genome shotgun (WGS) entry which is preliminary data.</text>
</comment>
<reference evidence="1" key="1">
    <citation type="journal article" date="2015" name="Nature">
        <title>Complex archaea that bridge the gap between prokaryotes and eukaryotes.</title>
        <authorList>
            <person name="Spang A."/>
            <person name="Saw J.H."/>
            <person name="Jorgensen S.L."/>
            <person name="Zaremba-Niedzwiedzka K."/>
            <person name="Martijn J."/>
            <person name="Lind A.E."/>
            <person name="van Eijk R."/>
            <person name="Schleper C."/>
            <person name="Guy L."/>
            <person name="Ettema T.J."/>
        </authorList>
    </citation>
    <scope>NUCLEOTIDE SEQUENCE</scope>
</reference>
<evidence type="ECO:0000313" key="1">
    <source>
        <dbReference type="EMBL" id="KKN49905.1"/>
    </source>
</evidence>
<organism evidence="1">
    <name type="scientific">marine sediment metagenome</name>
    <dbReference type="NCBI Taxonomy" id="412755"/>
    <lineage>
        <taxon>unclassified sequences</taxon>
        <taxon>metagenomes</taxon>
        <taxon>ecological metagenomes</taxon>
    </lineage>
</organism>
<protein>
    <submittedName>
        <fullName evidence="1">Uncharacterized protein</fullName>
    </submittedName>
</protein>